<protein>
    <recommendedName>
        <fullName evidence="4">Pyridoxamine 5'-phosphate oxidase putative domain-containing protein</fullName>
    </recommendedName>
</protein>
<accession>A0ABV9FLP8</accession>
<name>A0ABV9FLP8_9NOCA</name>
<evidence type="ECO:0000313" key="2">
    <source>
        <dbReference type="EMBL" id="MFC4602981.1"/>
    </source>
</evidence>
<feature type="region of interest" description="Disordered" evidence="1">
    <location>
        <begin position="155"/>
        <end position="190"/>
    </location>
</feature>
<dbReference type="Gene3D" id="2.30.110.10">
    <property type="entry name" value="Electron Transport, Fmn-binding Protein, Chain A"/>
    <property type="match status" value="1"/>
</dbReference>
<reference evidence="3" key="1">
    <citation type="journal article" date="2019" name="Int. J. Syst. Evol. Microbiol.">
        <title>The Global Catalogue of Microorganisms (GCM) 10K type strain sequencing project: providing services to taxonomists for standard genome sequencing and annotation.</title>
        <authorList>
            <consortium name="The Broad Institute Genomics Platform"/>
            <consortium name="The Broad Institute Genome Sequencing Center for Infectious Disease"/>
            <person name="Wu L."/>
            <person name="Ma J."/>
        </authorList>
    </citation>
    <scope>NUCLEOTIDE SEQUENCE [LARGE SCALE GENOMIC DNA]</scope>
    <source>
        <strain evidence="3">CCUG 54520</strain>
    </source>
</reference>
<dbReference type="EMBL" id="JBHSFO010000002">
    <property type="protein sequence ID" value="MFC4602981.1"/>
    <property type="molecule type" value="Genomic_DNA"/>
</dbReference>
<dbReference type="InterPro" id="IPR012349">
    <property type="entry name" value="Split_barrel_FMN-bd"/>
</dbReference>
<dbReference type="RefSeq" id="WP_378414601.1">
    <property type="nucleotide sequence ID" value="NZ_JBHSFO010000002.1"/>
</dbReference>
<comment type="caution">
    <text evidence="2">The sequence shown here is derived from an EMBL/GenBank/DDBJ whole genome shotgun (WGS) entry which is preliminary data.</text>
</comment>
<gene>
    <name evidence="2" type="ORF">ACFO6S_04695</name>
</gene>
<sequence length="315" mass="34284">MPVTWSDDVDDILGGDLTCGLACLTPAGGAVVTSVSPFGMRDRELGTVGFTTSLGFVRKLEHIRDDPRVALAFHAREHGVGDRPDPRFVLVQGEARFDPHPDRATLDEIGTRAEPFMGAAKTGRFWDRWLHSYYEDRVLVTVTVTRVVAWRSPGADDEPEVFGAPRPEVAAAPQSPPKKGTGPRVDAARTGERAARLPHLLLAYRDADRYPVIAPAGVIGADAAGVRMRVPDWVPPGGRRAGLLAHSYRAQLVGLESRQNTGWLEVTGTEARYAPHTEFGFRAPANKTILLLANGFMARRGLAKARREGRVQALD</sequence>
<keyword evidence="3" id="KW-1185">Reference proteome</keyword>
<organism evidence="2 3">
    <name type="scientific">Rhodococcus kronopolitis</name>
    <dbReference type="NCBI Taxonomy" id="1460226"/>
    <lineage>
        <taxon>Bacteria</taxon>
        <taxon>Bacillati</taxon>
        <taxon>Actinomycetota</taxon>
        <taxon>Actinomycetes</taxon>
        <taxon>Mycobacteriales</taxon>
        <taxon>Nocardiaceae</taxon>
        <taxon>Rhodococcus</taxon>
    </lineage>
</organism>
<evidence type="ECO:0000313" key="3">
    <source>
        <dbReference type="Proteomes" id="UP001595914"/>
    </source>
</evidence>
<dbReference type="Proteomes" id="UP001595914">
    <property type="component" value="Unassembled WGS sequence"/>
</dbReference>
<proteinExistence type="predicted"/>
<dbReference type="SUPFAM" id="SSF50475">
    <property type="entry name" value="FMN-binding split barrel"/>
    <property type="match status" value="1"/>
</dbReference>
<evidence type="ECO:0008006" key="4">
    <source>
        <dbReference type="Google" id="ProtNLM"/>
    </source>
</evidence>
<evidence type="ECO:0000256" key="1">
    <source>
        <dbReference type="SAM" id="MobiDB-lite"/>
    </source>
</evidence>